<comment type="caution">
    <text evidence="3">The sequence shown here is derived from an EMBL/GenBank/DDBJ whole genome shotgun (WGS) entry which is preliminary data.</text>
</comment>
<dbReference type="EMBL" id="BAMD01000029">
    <property type="protein sequence ID" value="GAF03715.1"/>
    <property type="molecule type" value="Genomic_DNA"/>
</dbReference>
<dbReference type="InterPro" id="IPR011249">
    <property type="entry name" value="Metalloenz_LuxS/M16"/>
</dbReference>
<dbReference type="PANTHER" id="PTHR11851">
    <property type="entry name" value="METALLOPROTEASE"/>
    <property type="match status" value="1"/>
</dbReference>
<sequence>MGLHLLNNLLGGPGMNSRLNMSLREKRGIAYNIESSYTAFYGTGIFSVYLGTDKKNVDKSLKIVIGELNMLRQKKLGTLQLHKAKRQLKGQIAISSENKENLMLNLGKSYLLYDKVDTLEYVYNKIDELTASDLLQISNECFNPDDMSQLIYL</sequence>
<dbReference type="PANTHER" id="PTHR11851:SF49">
    <property type="entry name" value="MITOCHONDRIAL-PROCESSING PEPTIDASE SUBUNIT ALPHA"/>
    <property type="match status" value="1"/>
</dbReference>
<accession>W7XYL2</accession>
<dbReference type="InterPro" id="IPR050361">
    <property type="entry name" value="MPP/UQCRC_Complex"/>
</dbReference>
<dbReference type="Gene3D" id="3.30.830.10">
    <property type="entry name" value="Metalloenzyme, LuxS/M16 peptidase-like"/>
    <property type="match status" value="1"/>
</dbReference>
<dbReference type="SUPFAM" id="SSF63411">
    <property type="entry name" value="LuxS/MPP-like metallohydrolase"/>
    <property type="match status" value="1"/>
</dbReference>
<evidence type="ECO:0000259" key="2">
    <source>
        <dbReference type="Pfam" id="PF05193"/>
    </source>
</evidence>
<feature type="domain" description="Peptidase M16 C-terminal" evidence="2">
    <location>
        <begin position="2"/>
        <end position="88"/>
    </location>
</feature>
<gene>
    <name evidence="3" type="ORF">JCM21142_62396</name>
</gene>
<evidence type="ECO:0000313" key="3">
    <source>
        <dbReference type="EMBL" id="GAF03715.1"/>
    </source>
</evidence>
<dbReference type="Pfam" id="PF05193">
    <property type="entry name" value="Peptidase_M16_C"/>
    <property type="match status" value="1"/>
</dbReference>
<name>W7XYL2_9BACT</name>
<dbReference type="InterPro" id="IPR007863">
    <property type="entry name" value="Peptidase_M16_C"/>
</dbReference>
<reference evidence="3 4" key="1">
    <citation type="journal article" date="2014" name="Genome Announc.">
        <title>Draft Genome Sequence of Cytophaga fermentans JCM 21142T, a Facultative Anaerobe Isolated from Marine Mud.</title>
        <authorList>
            <person name="Starns D."/>
            <person name="Oshima K."/>
            <person name="Suda W."/>
            <person name="Iino T."/>
            <person name="Yuki M."/>
            <person name="Inoue J."/>
            <person name="Kitamura K."/>
            <person name="Iida T."/>
            <person name="Darby A."/>
            <person name="Hattori M."/>
            <person name="Ohkuma M."/>
        </authorList>
    </citation>
    <scope>NUCLEOTIDE SEQUENCE [LARGE SCALE GENOMIC DNA]</scope>
    <source>
        <strain evidence="3 4">JCM 21142</strain>
    </source>
</reference>
<evidence type="ECO:0000256" key="1">
    <source>
        <dbReference type="ARBA" id="ARBA00007261"/>
    </source>
</evidence>
<protein>
    <submittedName>
        <fullName evidence="3">Peptidase M16 inactive domain protein</fullName>
    </submittedName>
</protein>
<organism evidence="3 4">
    <name type="scientific">Saccharicrinis fermentans DSM 9555 = JCM 21142</name>
    <dbReference type="NCBI Taxonomy" id="869213"/>
    <lineage>
        <taxon>Bacteria</taxon>
        <taxon>Pseudomonadati</taxon>
        <taxon>Bacteroidota</taxon>
        <taxon>Bacteroidia</taxon>
        <taxon>Marinilabiliales</taxon>
        <taxon>Marinilabiliaceae</taxon>
        <taxon>Saccharicrinis</taxon>
    </lineage>
</organism>
<dbReference type="Proteomes" id="UP000019402">
    <property type="component" value="Unassembled WGS sequence"/>
</dbReference>
<proteinExistence type="inferred from homology"/>
<evidence type="ECO:0000313" key="4">
    <source>
        <dbReference type="Proteomes" id="UP000019402"/>
    </source>
</evidence>
<dbReference type="eggNOG" id="COG0612">
    <property type="taxonomic scope" value="Bacteria"/>
</dbReference>
<keyword evidence="4" id="KW-1185">Reference proteome</keyword>
<dbReference type="AlphaFoldDB" id="W7XYL2"/>
<comment type="similarity">
    <text evidence="1">Belongs to the peptidase M16 family.</text>
</comment>
<dbReference type="GO" id="GO:0046872">
    <property type="term" value="F:metal ion binding"/>
    <property type="evidence" value="ECO:0007669"/>
    <property type="project" value="InterPro"/>
</dbReference>